<feature type="transmembrane region" description="Helical" evidence="1">
    <location>
        <begin position="154"/>
        <end position="176"/>
    </location>
</feature>
<feature type="transmembrane region" description="Helical" evidence="1">
    <location>
        <begin position="12"/>
        <end position="34"/>
    </location>
</feature>
<dbReference type="RefSeq" id="WP_184793042.1">
    <property type="nucleotide sequence ID" value="NZ_BONT01000080.1"/>
</dbReference>
<evidence type="ECO:0000313" key="3">
    <source>
        <dbReference type="Proteomes" id="UP000548476"/>
    </source>
</evidence>
<feature type="transmembrane region" description="Helical" evidence="1">
    <location>
        <begin position="65"/>
        <end position="85"/>
    </location>
</feature>
<evidence type="ECO:0000256" key="1">
    <source>
        <dbReference type="SAM" id="Phobius"/>
    </source>
</evidence>
<protein>
    <submittedName>
        <fullName evidence="2">Uncharacterized protein</fullName>
    </submittedName>
</protein>
<evidence type="ECO:0000313" key="2">
    <source>
        <dbReference type="EMBL" id="MBB6039967.1"/>
    </source>
</evidence>
<dbReference type="AlphaFoldDB" id="A0A841G2V6"/>
<dbReference type="EMBL" id="JACHGT010000028">
    <property type="protein sequence ID" value="MBB6039967.1"/>
    <property type="molecule type" value="Genomic_DNA"/>
</dbReference>
<keyword evidence="1" id="KW-1133">Transmembrane helix</keyword>
<proteinExistence type="predicted"/>
<keyword evidence="1" id="KW-0812">Transmembrane</keyword>
<keyword evidence="1" id="KW-0472">Membrane</keyword>
<sequence length="190" mass="19987">MRPILPPRAVTIAAGVQYATAGLALAGAVLSILIAQKLAAVLPGALAEEFPTEAQRETAVFTTRAASYGVIGLWLLCSLVFASFARFYRRGSRWARNWTWAVAGPLVLCGVCGFASAGSPKSYGENPATSERIEQALDAATPSWWSGTNAMVQALTFASYLAIIVLLATPAANAWFREARVASGEPAPVA</sequence>
<dbReference type="Proteomes" id="UP000548476">
    <property type="component" value="Unassembled WGS sequence"/>
</dbReference>
<gene>
    <name evidence="2" type="ORF">HNR73_007866</name>
</gene>
<feature type="transmembrane region" description="Helical" evidence="1">
    <location>
        <begin position="97"/>
        <end position="117"/>
    </location>
</feature>
<comment type="caution">
    <text evidence="2">The sequence shown here is derived from an EMBL/GenBank/DDBJ whole genome shotgun (WGS) entry which is preliminary data.</text>
</comment>
<reference evidence="2 3" key="1">
    <citation type="submission" date="2020-08" db="EMBL/GenBank/DDBJ databases">
        <title>Genomic Encyclopedia of Type Strains, Phase IV (KMG-IV): sequencing the most valuable type-strain genomes for metagenomic binning, comparative biology and taxonomic classification.</title>
        <authorList>
            <person name="Goeker M."/>
        </authorList>
    </citation>
    <scope>NUCLEOTIDE SEQUENCE [LARGE SCALE GENOMIC DNA]</scope>
    <source>
        <strain evidence="2 3">YIM 65646</strain>
    </source>
</reference>
<accession>A0A841G2V6</accession>
<keyword evidence="3" id="KW-1185">Reference proteome</keyword>
<name>A0A841G2V6_9ACTN</name>
<organism evidence="2 3">
    <name type="scientific">Phytomonospora endophytica</name>
    <dbReference type="NCBI Taxonomy" id="714109"/>
    <lineage>
        <taxon>Bacteria</taxon>
        <taxon>Bacillati</taxon>
        <taxon>Actinomycetota</taxon>
        <taxon>Actinomycetes</taxon>
        <taxon>Micromonosporales</taxon>
        <taxon>Micromonosporaceae</taxon>
        <taxon>Phytomonospora</taxon>
    </lineage>
</organism>